<evidence type="ECO:0000313" key="1">
    <source>
        <dbReference type="EMBL" id="KAI5679915.1"/>
    </source>
</evidence>
<accession>A0ACC0C4W4</accession>
<dbReference type="Proteomes" id="UP001060085">
    <property type="component" value="Linkage Group LG01"/>
</dbReference>
<protein>
    <submittedName>
        <fullName evidence="1">Uncharacterized protein</fullName>
    </submittedName>
</protein>
<dbReference type="EMBL" id="CM044701">
    <property type="protein sequence ID" value="KAI5679915.1"/>
    <property type="molecule type" value="Genomic_DNA"/>
</dbReference>
<evidence type="ECO:0000313" key="2">
    <source>
        <dbReference type="Proteomes" id="UP001060085"/>
    </source>
</evidence>
<keyword evidence="2" id="KW-1185">Reference proteome</keyword>
<reference evidence="2" key="1">
    <citation type="journal article" date="2023" name="Nat. Plants">
        <title>Single-cell RNA sequencing provides a high-resolution roadmap for understanding the multicellular compartmentation of specialized metabolism.</title>
        <authorList>
            <person name="Sun S."/>
            <person name="Shen X."/>
            <person name="Li Y."/>
            <person name="Li Y."/>
            <person name="Wang S."/>
            <person name="Li R."/>
            <person name="Zhang H."/>
            <person name="Shen G."/>
            <person name="Guo B."/>
            <person name="Wei J."/>
            <person name="Xu J."/>
            <person name="St-Pierre B."/>
            <person name="Chen S."/>
            <person name="Sun C."/>
        </authorList>
    </citation>
    <scope>NUCLEOTIDE SEQUENCE [LARGE SCALE GENOMIC DNA]</scope>
</reference>
<proteinExistence type="predicted"/>
<comment type="caution">
    <text evidence="1">The sequence shown here is derived from an EMBL/GenBank/DDBJ whole genome shotgun (WGS) entry which is preliminary data.</text>
</comment>
<organism evidence="1 2">
    <name type="scientific">Catharanthus roseus</name>
    <name type="common">Madagascar periwinkle</name>
    <name type="synonym">Vinca rosea</name>
    <dbReference type="NCBI Taxonomy" id="4058"/>
    <lineage>
        <taxon>Eukaryota</taxon>
        <taxon>Viridiplantae</taxon>
        <taxon>Streptophyta</taxon>
        <taxon>Embryophyta</taxon>
        <taxon>Tracheophyta</taxon>
        <taxon>Spermatophyta</taxon>
        <taxon>Magnoliopsida</taxon>
        <taxon>eudicotyledons</taxon>
        <taxon>Gunneridae</taxon>
        <taxon>Pentapetalae</taxon>
        <taxon>asterids</taxon>
        <taxon>lamiids</taxon>
        <taxon>Gentianales</taxon>
        <taxon>Apocynaceae</taxon>
        <taxon>Rauvolfioideae</taxon>
        <taxon>Vinceae</taxon>
        <taxon>Catharanthinae</taxon>
        <taxon>Catharanthus</taxon>
    </lineage>
</organism>
<sequence>MAFLENAFAVLHDTDGDNDIKLVAPLAVEAEKKTVNRKNNNQQKRQSPAAPNVSRTARIPLDSGSYENRRGGTSRGTGRNNANGFNRFDNWQDVAPRNNNGQGNGYRRYNGQADGNKQYGGYGYGDHQNREGNGYHKVNRHSAFAGCEKNGGKQQEWCEHGGEGKRDFNKINGSSTEDQVLEADQQVGSHGQDKLVEDNSYKGDDQVENGGWNFVGDRRGTGRRGNYSKHGVLSRGKDEAPVYKAKESLNGNCKDSNEKNVPSEGEERTEVSNDTDTKQRNHEQVTETNESKNLIKALKEIENMTLEAYEKQLIEKRKALEALKQEERKVRLDKDFELKQLIGRKKEDFATKLNSEKEESHAKNEKTHRTEQVEKVRKGSHQPMSMAVFLKDFKRGGGGHGAYRRREYAVESNGISSEAVAIDIEDKKHFPCLSPLAKA</sequence>
<name>A0ACC0C4W4_CATRO</name>
<gene>
    <name evidence="1" type="ORF">M9H77_01142</name>
</gene>